<comment type="caution">
    <text evidence="1">The sequence shown here is derived from an EMBL/GenBank/DDBJ whole genome shotgun (WGS) entry which is preliminary data.</text>
</comment>
<reference evidence="1" key="1">
    <citation type="submission" date="2022-10" db="EMBL/GenBank/DDBJ databases">
        <authorList>
            <person name="Botero Cardona J."/>
        </authorList>
    </citation>
    <scope>NUCLEOTIDE SEQUENCE</scope>
    <source>
        <strain evidence="1">LMG 31819</strain>
        <strain evidence="2">R-53529</strain>
    </source>
</reference>
<evidence type="ECO:0000313" key="4">
    <source>
        <dbReference type="Proteomes" id="UP001154259"/>
    </source>
</evidence>
<dbReference type="EMBL" id="CAMXCM010000015">
    <property type="protein sequence ID" value="CAI3959623.1"/>
    <property type="molecule type" value="Genomic_DNA"/>
</dbReference>
<dbReference type="Proteomes" id="UP001154255">
    <property type="component" value="Unassembled WGS sequence"/>
</dbReference>
<dbReference type="AlphaFoldDB" id="A0A9W4TRL5"/>
<dbReference type="Proteomes" id="UP001154259">
    <property type="component" value="Unassembled WGS sequence"/>
</dbReference>
<proteinExistence type="predicted"/>
<evidence type="ECO:0000313" key="2">
    <source>
        <dbReference type="EMBL" id="CAI3961585.1"/>
    </source>
</evidence>
<keyword evidence="4" id="KW-1185">Reference proteome</keyword>
<protein>
    <submittedName>
        <fullName evidence="1">Uncharacterized protein</fullName>
    </submittedName>
</protein>
<dbReference type="EMBL" id="CAMXCS010000015">
    <property type="protein sequence ID" value="CAI3961585.1"/>
    <property type="molecule type" value="Genomic_DNA"/>
</dbReference>
<accession>A0A9W4TRL5</accession>
<evidence type="ECO:0000313" key="3">
    <source>
        <dbReference type="Proteomes" id="UP001154255"/>
    </source>
</evidence>
<name>A0A9W4TRL5_9PROT</name>
<gene>
    <name evidence="2" type="ORF">R53529_LOCUS2366</name>
    <name evidence="1" type="ORF">R53530_LOCUS2350</name>
</gene>
<sequence>MKRGALSAFFYAYGMGKDKWIDFNDGSSSIFTGCYFRGHSGEHDCCSDDDSDDLYVDYSFLEDARTDQ</sequence>
<evidence type="ECO:0000313" key="1">
    <source>
        <dbReference type="EMBL" id="CAI3959623.1"/>
    </source>
</evidence>
<organism evidence="1 3">
    <name type="scientific">Commensalibacter communis</name>
    <dbReference type="NCBI Taxonomy" id="2972786"/>
    <lineage>
        <taxon>Bacteria</taxon>
        <taxon>Pseudomonadati</taxon>
        <taxon>Pseudomonadota</taxon>
        <taxon>Alphaproteobacteria</taxon>
        <taxon>Acetobacterales</taxon>
        <taxon>Acetobacteraceae</taxon>
    </lineage>
</organism>